<keyword evidence="3" id="KW-1185">Reference proteome</keyword>
<sequence>MHSLHLSLPQTLTGVTLTAVTLLVSATPVAELSAKSTISSATPATPTPTAYALGNFKDEPGLYNSPIFDTVSRNYTTVTVADPTTNRIYNITYWVNSRSQAVHGDTPETPDSIPWVWRLQETGEEETSDIYEESAAHLRSVSPSFFVTVDGKISMNTNCVNVRNTGLSGKKLPSDGSMVLVDDEYYFS</sequence>
<dbReference type="AlphaFoldDB" id="A0A6G1IYJ8"/>
<reference evidence="2" key="1">
    <citation type="journal article" date="2020" name="Stud. Mycol.">
        <title>101 Dothideomycetes genomes: a test case for predicting lifestyles and emergence of pathogens.</title>
        <authorList>
            <person name="Haridas S."/>
            <person name="Albert R."/>
            <person name="Binder M."/>
            <person name="Bloem J."/>
            <person name="Labutti K."/>
            <person name="Salamov A."/>
            <person name="Andreopoulos B."/>
            <person name="Baker S."/>
            <person name="Barry K."/>
            <person name="Bills G."/>
            <person name="Bluhm B."/>
            <person name="Cannon C."/>
            <person name="Castanera R."/>
            <person name="Culley D."/>
            <person name="Daum C."/>
            <person name="Ezra D."/>
            <person name="Gonzalez J."/>
            <person name="Henrissat B."/>
            <person name="Kuo A."/>
            <person name="Liang C."/>
            <person name="Lipzen A."/>
            <person name="Lutzoni F."/>
            <person name="Magnuson J."/>
            <person name="Mondo S."/>
            <person name="Nolan M."/>
            <person name="Ohm R."/>
            <person name="Pangilinan J."/>
            <person name="Park H.-J."/>
            <person name="Ramirez L."/>
            <person name="Alfaro M."/>
            <person name="Sun H."/>
            <person name="Tritt A."/>
            <person name="Yoshinaga Y."/>
            <person name="Zwiers L.-H."/>
            <person name="Turgeon B."/>
            <person name="Goodwin S."/>
            <person name="Spatafora J."/>
            <person name="Crous P."/>
            <person name="Grigoriev I."/>
        </authorList>
    </citation>
    <scope>NUCLEOTIDE SEQUENCE</scope>
    <source>
        <strain evidence="2">CBS 122367</strain>
    </source>
</reference>
<organism evidence="2 3">
    <name type="scientific">Lentithecium fluviatile CBS 122367</name>
    <dbReference type="NCBI Taxonomy" id="1168545"/>
    <lineage>
        <taxon>Eukaryota</taxon>
        <taxon>Fungi</taxon>
        <taxon>Dikarya</taxon>
        <taxon>Ascomycota</taxon>
        <taxon>Pezizomycotina</taxon>
        <taxon>Dothideomycetes</taxon>
        <taxon>Pleosporomycetidae</taxon>
        <taxon>Pleosporales</taxon>
        <taxon>Massarineae</taxon>
        <taxon>Lentitheciaceae</taxon>
        <taxon>Lentithecium</taxon>
    </lineage>
</organism>
<dbReference type="Proteomes" id="UP000799291">
    <property type="component" value="Unassembled WGS sequence"/>
</dbReference>
<dbReference type="EMBL" id="MU005585">
    <property type="protein sequence ID" value="KAF2683043.1"/>
    <property type="molecule type" value="Genomic_DNA"/>
</dbReference>
<accession>A0A6G1IYJ8</accession>
<feature type="signal peptide" evidence="1">
    <location>
        <begin position="1"/>
        <end position="26"/>
    </location>
</feature>
<proteinExistence type="predicted"/>
<evidence type="ECO:0000313" key="3">
    <source>
        <dbReference type="Proteomes" id="UP000799291"/>
    </source>
</evidence>
<name>A0A6G1IYJ8_9PLEO</name>
<gene>
    <name evidence="2" type="ORF">K458DRAFT_390321</name>
</gene>
<evidence type="ECO:0000256" key="1">
    <source>
        <dbReference type="SAM" id="SignalP"/>
    </source>
</evidence>
<feature type="chain" id="PRO_5026047827" evidence="1">
    <location>
        <begin position="27"/>
        <end position="188"/>
    </location>
</feature>
<evidence type="ECO:0000313" key="2">
    <source>
        <dbReference type="EMBL" id="KAF2683043.1"/>
    </source>
</evidence>
<protein>
    <submittedName>
        <fullName evidence="2">Uncharacterized protein</fullName>
    </submittedName>
</protein>
<keyword evidence="1" id="KW-0732">Signal</keyword>